<gene>
    <name evidence="1" type="ORF">SP15_105</name>
</gene>
<dbReference type="GeneID" id="29125273"/>
<keyword evidence="2" id="KW-1185">Reference proteome</keyword>
<name>A0A127AXC3_9CAUD</name>
<dbReference type="KEGG" id="vg:29125273"/>
<dbReference type="Proteomes" id="UP000203261">
    <property type="component" value="Segment"/>
</dbReference>
<dbReference type="RefSeq" id="YP_009302493.1">
    <property type="nucleotide sequence ID" value="NC_031245.1"/>
</dbReference>
<evidence type="ECO:0000313" key="2">
    <source>
        <dbReference type="Proteomes" id="UP000203261"/>
    </source>
</evidence>
<evidence type="ECO:0000313" key="1">
    <source>
        <dbReference type="EMBL" id="AMM44904.1"/>
    </source>
</evidence>
<reference evidence="1 2" key="1">
    <citation type="submission" date="2015-08" db="EMBL/GenBank/DDBJ databases">
        <authorList>
            <person name="Babu N.S."/>
            <person name="Beckwith C.J."/>
            <person name="Beseler K.G."/>
            <person name="Brison A."/>
            <person name="Carone J.V."/>
            <person name="Caskin T.P."/>
            <person name="Diamond M."/>
            <person name="Durham M.E."/>
            <person name="Foxe J.M."/>
            <person name="Go M."/>
            <person name="Henderson B.A."/>
            <person name="Jones I.B."/>
            <person name="McGettigan J.A."/>
            <person name="Micheletti S.J."/>
            <person name="Nasrallah M.E."/>
            <person name="Ortiz D."/>
            <person name="Piller C.R."/>
            <person name="Privatt S.R."/>
            <person name="Schneider S.L."/>
            <person name="Sharp S."/>
            <person name="Smith T.C."/>
            <person name="Stanton J.D."/>
            <person name="Ullery H.E."/>
            <person name="Wilson R.J."/>
            <person name="Serrano M.G."/>
            <person name="Buck G."/>
            <person name="Lee V."/>
            <person name="Wang Y."/>
            <person name="Carvalho R."/>
            <person name="Voegtly L."/>
            <person name="Shi R."/>
            <person name="Duckworth R."/>
            <person name="Johnson A."/>
            <person name="Loviza R."/>
            <person name="Walstead R."/>
            <person name="Shah Z."/>
            <person name="Kiflezghi M."/>
            <person name="Wade K."/>
            <person name="Ball S.L."/>
            <person name="Bradley K.W."/>
            <person name="Asai D.J."/>
            <person name="Bowman C.A."/>
            <person name="Russell D.A."/>
            <person name="Pope W.H."/>
            <person name="Jacobs-Sera D."/>
            <person name="Hendrix R.W."/>
            <person name="Hatfull G.F."/>
        </authorList>
    </citation>
    <scope>NUCLEOTIDE SEQUENCE [LARGE SCALE GENOMIC DNA]</scope>
</reference>
<dbReference type="EMBL" id="KT624200">
    <property type="protein sequence ID" value="AMM44904.1"/>
    <property type="molecule type" value="Genomic_DNA"/>
</dbReference>
<protein>
    <submittedName>
        <fullName evidence="1">Uncharacterized protein</fullName>
    </submittedName>
</protein>
<organism evidence="1 2">
    <name type="scientific">Bacillus phage SP-15</name>
    <dbReference type="NCBI Taxonomy" id="1792032"/>
    <lineage>
        <taxon>Viruses</taxon>
        <taxon>Duplodnaviria</taxon>
        <taxon>Heunggongvirae</taxon>
        <taxon>Uroviricota</taxon>
        <taxon>Caudoviricetes</taxon>
        <taxon>Thornevirus</taxon>
        <taxon>Thornevirus SP15</taxon>
    </lineage>
</organism>
<proteinExistence type="predicted"/>
<sequence length="161" mass="18680">MPEINLQQYDVLGQVNKVIEVIKTLSGFEDYELQIVRDVNIAVSKAYPTGRTACQERLSALDTLRGRLNTLILLLKDHRSKEKRFHQSKHDKEYVRLTRLGRPNSQAINSEIRSSFPDLAENESKLERLKQIIDYLDQLLWDMDKVRGDLLDRAGDSARRD</sequence>
<accession>A0A127AXC3</accession>